<dbReference type="AlphaFoldDB" id="A0AAV7PP28"/>
<dbReference type="EMBL" id="JANPWB010000011">
    <property type="protein sequence ID" value="KAJ1127205.1"/>
    <property type="molecule type" value="Genomic_DNA"/>
</dbReference>
<name>A0AAV7PP28_PLEWA</name>
<evidence type="ECO:0000313" key="2">
    <source>
        <dbReference type="Proteomes" id="UP001066276"/>
    </source>
</evidence>
<reference evidence="1" key="1">
    <citation type="journal article" date="2022" name="bioRxiv">
        <title>Sequencing and chromosome-scale assembly of the giantPleurodeles waltlgenome.</title>
        <authorList>
            <person name="Brown T."/>
            <person name="Elewa A."/>
            <person name="Iarovenko S."/>
            <person name="Subramanian E."/>
            <person name="Araus A.J."/>
            <person name="Petzold A."/>
            <person name="Susuki M."/>
            <person name="Suzuki K.-i.T."/>
            <person name="Hayashi T."/>
            <person name="Toyoda A."/>
            <person name="Oliveira C."/>
            <person name="Osipova E."/>
            <person name="Leigh N.D."/>
            <person name="Simon A."/>
            <person name="Yun M.H."/>
        </authorList>
    </citation>
    <scope>NUCLEOTIDE SEQUENCE</scope>
    <source>
        <strain evidence="1">20211129_DDA</strain>
        <tissue evidence="1">Liver</tissue>
    </source>
</reference>
<comment type="caution">
    <text evidence="1">The sequence shown here is derived from an EMBL/GenBank/DDBJ whole genome shotgun (WGS) entry which is preliminary data.</text>
</comment>
<organism evidence="1 2">
    <name type="scientific">Pleurodeles waltl</name>
    <name type="common">Iberian ribbed newt</name>
    <dbReference type="NCBI Taxonomy" id="8319"/>
    <lineage>
        <taxon>Eukaryota</taxon>
        <taxon>Metazoa</taxon>
        <taxon>Chordata</taxon>
        <taxon>Craniata</taxon>
        <taxon>Vertebrata</taxon>
        <taxon>Euteleostomi</taxon>
        <taxon>Amphibia</taxon>
        <taxon>Batrachia</taxon>
        <taxon>Caudata</taxon>
        <taxon>Salamandroidea</taxon>
        <taxon>Salamandridae</taxon>
        <taxon>Pleurodelinae</taxon>
        <taxon>Pleurodeles</taxon>
    </lineage>
</organism>
<protein>
    <submittedName>
        <fullName evidence="1">Uncharacterized protein</fullName>
    </submittedName>
</protein>
<gene>
    <name evidence="1" type="ORF">NDU88_005608</name>
</gene>
<proteinExistence type="predicted"/>
<evidence type="ECO:0000313" key="1">
    <source>
        <dbReference type="EMBL" id="KAJ1127205.1"/>
    </source>
</evidence>
<keyword evidence="2" id="KW-1185">Reference proteome</keyword>
<sequence length="118" mass="12654">MSVNPRVAARAFSTRVPAVALDPAELLHVPVVFCTVKPALGPAPTSSVLLWRSGCLLRSDDLPRHPAGCLQRGPQRETDTLSAPRYECLSVSTAVCSDAGGRVVFVLDRARARAPLRH</sequence>
<accession>A0AAV7PP28</accession>
<dbReference type="Proteomes" id="UP001066276">
    <property type="component" value="Chromosome 7"/>
</dbReference>